<dbReference type="Proteomes" id="UP000822476">
    <property type="component" value="Unassembled WGS sequence"/>
</dbReference>
<dbReference type="PROSITE" id="PS00108">
    <property type="entry name" value="PROTEIN_KINASE_ST"/>
    <property type="match status" value="1"/>
</dbReference>
<evidence type="ECO:0000256" key="2">
    <source>
        <dbReference type="ARBA" id="ARBA00022840"/>
    </source>
</evidence>
<keyword evidence="5" id="KW-1185">Reference proteome</keyword>
<evidence type="ECO:0000313" key="5">
    <source>
        <dbReference type="Proteomes" id="UP000822476"/>
    </source>
</evidence>
<sequence>MYRSFQEDRNETEDAEYELLEELGSNFPIQLNPLLLFEPPDMKSIENEANICRMLRHKNVVQLHDSFHYNGKYFMIFDLVTGGELFEDIVSRDHYSEACASYSIFCVLDALGYCHANNIIHRDLKPENILLASKQRNAVLKIADFGLAIRVPDNNPRRYGIAGTYTYMAPEVLLERAYAKPVDMWSCGVILYLLLSGTAPFHARDESRLCEKIIHGKYYYPHEEWGCITTAAKDLVDRLLTRNPYMRITAEEALRHPWLRAVSMNSVTESSRGCQ</sequence>
<dbReference type="GO" id="GO:0005524">
    <property type="term" value="F:ATP binding"/>
    <property type="evidence" value="ECO:0007669"/>
    <property type="project" value="UniProtKB-KW"/>
</dbReference>
<dbReference type="AlphaFoldDB" id="A0A8S9Z6L4"/>
<dbReference type="GO" id="GO:0004672">
    <property type="term" value="F:protein kinase activity"/>
    <property type="evidence" value="ECO:0007669"/>
    <property type="project" value="InterPro"/>
</dbReference>
<dbReference type="PANTHER" id="PTHR24347">
    <property type="entry name" value="SERINE/THREONINE-PROTEIN KINASE"/>
    <property type="match status" value="1"/>
</dbReference>
<comment type="caution">
    <text evidence="4">The sequence shown here is derived from an EMBL/GenBank/DDBJ whole genome shotgun (WGS) entry which is preliminary data.</text>
</comment>
<gene>
    <name evidence="4" type="ORF">EG68_01764</name>
</gene>
<proteinExistence type="predicted"/>
<organism evidence="4 5">
    <name type="scientific">Paragonimus skrjabini miyazakii</name>
    <dbReference type="NCBI Taxonomy" id="59628"/>
    <lineage>
        <taxon>Eukaryota</taxon>
        <taxon>Metazoa</taxon>
        <taxon>Spiralia</taxon>
        <taxon>Lophotrochozoa</taxon>
        <taxon>Platyhelminthes</taxon>
        <taxon>Trematoda</taxon>
        <taxon>Digenea</taxon>
        <taxon>Plagiorchiida</taxon>
        <taxon>Troglotremata</taxon>
        <taxon>Troglotrematidae</taxon>
        <taxon>Paragonimus</taxon>
    </lineage>
</organism>
<protein>
    <recommendedName>
        <fullName evidence="3">Protein kinase domain-containing protein</fullName>
    </recommendedName>
</protein>
<name>A0A8S9Z6L4_9TREM</name>
<dbReference type="SUPFAM" id="SSF56112">
    <property type="entry name" value="Protein kinase-like (PK-like)"/>
    <property type="match status" value="1"/>
</dbReference>
<dbReference type="PROSITE" id="PS50011">
    <property type="entry name" value="PROTEIN_KINASE_DOM"/>
    <property type="match status" value="1"/>
</dbReference>
<dbReference type="Pfam" id="PF00069">
    <property type="entry name" value="Pkinase"/>
    <property type="match status" value="1"/>
</dbReference>
<keyword evidence="1" id="KW-0547">Nucleotide-binding</keyword>
<accession>A0A8S9Z6L4</accession>
<dbReference type="EMBL" id="JTDE01000620">
    <property type="protein sequence ID" value="KAF7260761.1"/>
    <property type="molecule type" value="Genomic_DNA"/>
</dbReference>
<dbReference type="FunFam" id="1.10.510.10:FF:000571">
    <property type="entry name" value="Maternal embryonic leucine zipper kinase"/>
    <property type="match status" value="1"/>
</dbReference>
<evidence type="ECO:0000259" key="3">
    <source>
        <dbReference type="PROSITE" id="PS50011"/>
    </source>
</evidence>
<dbReference type="Gene3D" id="1.10.510.10">
    <property type="entry name" value="Transferase(Phosphotransferase) domain 1"/>
    <property type="match status" value="1"/>
</dbReference>
<dbReference type="InterPro" id="IPR011009">
    <property type="entry name" value="Kinase-like_dom_sf"/>
</dbReference>
<dbReference type="InterPro" id="IPR000719">
    <property type="entry name" value="Prot_kinase_dom"/>
</dbReference>
<keyword evidence="2" id="KW-0067">ATP-binding</keyword>
<dbReference type="Gene3D" id="3.30.200.20">
    <property type="entry name" value="Phosphorylase Kinase, domain 1"/>
    <property type="match status" value="1"/>
</dbReference>
<dbReference type="SMART" id="SM00220">
    <property type="entry name" value="S_TKc"/>
    <property type="match status" value="1"/>
</dbReference>
<evidence type="ECO:0000256" key="1">
    <source>
        <dbReference type="ARBA" id="ARBA00022741"/>
    </source>
</evidence>
<feature type="domain" description="Protein kinase" evidence="3">
    <location>
        <begin position="1"/>
        <end position="259"/>
    </location>
</feature>
<dbReference type="InterPro" id="IPR008271">
    <property type="entry name" value="Ser/Thr_kinase_AS"/>
</dbReference>
<evidence type="ECO:0000313" key="4">
    <source>
        <dbReference type="EMBL" id="KAF7260761.1"/>
    </source>
</evidence>
<dbReference type="OrthoDB" id="442176at2759"/>
<reference evidence="4" key="1">
    <citation type="submission" date="2019-07" db="EMBL/GenBank/DDBJ databases">
        <title>Annotation for the trematode Paragonimus miyazaki's.</title>
        <authorList>
            <person name="Choi Y.-J."/>
        </authorList>
    </citation>
    <scope>NUCLEOTIDE SEQUENCE</scope>
    <source>
        <strain evidence="4">Japan</strain>
    </source>
</reference>